<dbReference type="EMBL" id="VTRU01000005">
    <property type="protein sequence ID" value="TZF93535.1"/>
    <property type="molecule type" value="Genomic_DNA"/>
</dbReference>
<dbReference type="RefSeq" id="WP_149388635.1">
    <property type="nucleotide sequence ID" value="NZ_VTRU01000005.1"/>
</dbReference>
<name>A0A5D8ZEX3_9FLAO</name>
<gene>
    <name evidence="1" type="ORF">FW781_17730</name>
</gene>
<keyword evidence="2" id="KW-1185">Reference proteome</keyword>
<accession>A0A5D8ZEX3</accession>
<comment type="caution">
    <text evidence="1">The sequence shown here is derived from an EMBL/GenBank/DDBJ whole genome shotgun (WGS) entry which is preliminary data.</text>
</comment>
<sequence>MQQIQIKINKSGINGEAILHICLTNTYDFEYTVKRIKIVSCAPDSKNNVVEHISNDDFELAIMPRESKGHQINIKNFREENCYTAKIDEDDHGYPLHEAHYVYAEDAEQRINDDLGLSFNRFWKCKLP</sequence>
<dbReference type="Proteomes" id="UP000323884">
    <property type="component" value="Unassembled WGS sequence"/>
</dbReference>
<evidence type="ECO:0000313" key="2">
    <source>
        <dbReference type="Proteomes" id="UP000323884"/>
    </source>
</evidence>
<proteinExistence type="predicted"/>
<organism evidence="1 2">
    <name type="scientific">Chryseobacterium panacisoli</name>
    <dbReference type="NCBI Taxonomy" id="1807141"/>
    <lineage>
        <taxon>Bacteria</taxon>
        <taxon>Pseudomonadati</taxon>
        <taxon>Bacteroidota</taxon>
        <taxon>Flavobacteriia</taxon>
        <taxon>Flavobacteriales</taxon>
        <taxon>Weeksellaceae</taxon>
        <taxon>Chryseobacterium group</taxon>
        <taxon>Chryseobacterium</taxon>
    </lineage>
</organism>
<evidence type="ECO:0000313" key="1">
    <source>
        <dbReference type="EMBL" id="TZF93535.1"/>
    </source>
</evidence>
<dbReference type="AlphaFoldDB" id="A0A5D8ZEX3"/>
<reference evidence="1 2" key="1">
    <citation type="submission" date="2019-08" db="EMBL/GenBank/DDBJ databases">
        <title>Draft genome sequence of Chryseobacterium sp. Gsoil 183.</title>
        <authorList>
            <person name="Im W.-T."/>
        </authorList>
    </citation>
    <scope>NUCLEOTIDE SEQUENCE [LARGE SCALE GENOMIC DNA]</scope>
    <source>
        <strain evidence="1 2">Gsoil 183</strain>
    </source>
</reference>
<protein>
    <submittedName>
        <fullName evidence="1">Uncharacterized protein</fullName>
    </submittedName>
</protein>